<dbReference type="NCBIfam" id="TIGR03256">
    <property type="entry name" value="met_CoM_red_alp"/>
    <property type="match status" value="1"/>
</dbReference>
<evidence type="ECO:0000259" key="12">
    <source>
        <dbReference type="Pfam" id="PF02249"/>
    </source>
</evidence>
<gene>
    <name evidence="14" type="primary">mcrA</name>
    <name evidence="14" type="ORF">ENL91_00980</name>
</gene>
<keyword evidence="9 14" id="KW-0808">Transferase</keyword>
<dbReference type="InterPro" id="IPR015823">
    <property type="entry name" value="Me_CoM_Rdtase_asu_N_sub2"/>
</dbReference>
<dbReference type="Gene3D" id="3.90.390.10">
    <property type="entry name" value="Methyl-coenzyme M Reductase, Chain A, domain 1"/>
    <property type="match status" value="1"/>
</dbReference>
<sequence length="556" mass="62131">MATEKKMFLEALRKKFKESPEEKYTKFYIYDGWKQSKRKREFVEWGTKLAKERGIPFYNPEMHLGGIPLGQRVLMPYKLSQTDIYCEGDDLHFVNNAAMQQMWHDIRRTVIVGLDAAHMVLQKRLGKEVTPETVNHYLEVLNHALPGAAVIQEHMVETHPGLVSDSYVKVFTGDDELADEIDKRFLIDINKEFPADQAAQLKAAVGKRMYQVLRMPTIVAMTCDGGTMSRWSAMQISMSMVNAYKLMAGEAAIGEFAFAAKHAEVIEMGTLMPWRRARGPNEPGGVPLGYLADMCQASRVKPEDPTWVALEAISMGAVLYDQFWFGSYMSGGVGFTQYATCTYTDNILDDFCYYGADYVKKKYGGFGKAKPSWDLIKDVATEVTLYGLEQYERFPALMETHFGGSQRAAVVAAGAGVSVSLATGNCTAGINGWYLSQLLHKEQMGRLGFYGYDQQDQCGSANSFSYRSDEGLPFNLRGVNYPNYALNVGHQSAHTGIVQAAHSGRGDAWTTNPLIKIAFADKDLKFDFTHPRLCFGKGALREFMPAGERSLIIPSR</sequence>
<keyword evidence="7 9" id="KW-0484">Methanogenesis</keyword>
<dbReference type="InterPro" id="IPR009024">
    <property type="entry name" value="Me_CoM_Rdtase_Fd-like_fold"/>
</dbReference>
<proteinExistence type="inferred from homology"/>
<evidence type="ECO:0000256" key="2">
    <source>
        <dbReference type="ARBA" id="ARBA00010434"/>
    </source>
</evidence>
<dbReference type="EC" id="2.8.4.1" evidence="9"/>
<dbReference type="InterPro" id="IPR008924">
    <property type="entry name" value="Me_CoM_Rdtase_asu/bsu_C"/>
</dbReference>
<dbReference type="InterPro" id="IPR003183">
    <property type="entry name" value="Me_CoM_Rdtase_asu_N"/>
</dbReference>
<evidence type="ECO:0000256" key="4">
    <source>
        <dbReference type="ARBA" id="ARBA00022481"/>
    </source>
</evidence>
<evidence type="ECO:0000256" key="3">
    <source>
        <dbReference type="ARBA" id="ARBA00011155"/>
    </source>
</evidence>
<feature type="modified residue" description="5-methylarginine" evidence="11">
    <location>
        <position position="276"/>
    </location>
</feature>
<dbReference type="InterPro" id="IPR009047">
    <property type="entry name" value="Me_CoM_Rdtase_asu_C"/>
</dbReference>
<feature type="domain" description="Methyl-coenzyme M reductase alpha subunit N-terminal" evidence="13">
    <location>
        <begin position="5"/>
        <end position="273"/>
    </location>
</feature>
<evidence type="ECO:0000256" key="8">
    <source>
        <dbReference type="ARBA" id="ARBA00047772"/>
    </source>
</evidence>
<dbReference type="UniPathway" id="UPA00646">
    <property type="reaction ID" value="UER00699"/>
</dbReference>
<organism evidence="14">
    <name type="scientific">Candidatus Methanosuratincola petrocarbonis</name>
    <name type="common">ex Vanwonterghem et al. 2016</name>
    <dbReference type="NCBI Taxonomy" id="1867261"/>
    <lineage>
        <taxon>Archaea</taxon>
        <taxon>Thermoproteota</taxon>
        <taxon>Methanosuratincolia</taxon>
        <taxon>Candidatus Methanomethylicales</taxon>
        <taxon>Candidatus Methanomethylicaceae</taxon>
        <taxon>Candidatus Methanosuratincola (ex Vanwonterghem et al. 2016)</taxon>
    </lineage>
</organism>
<dbReference type="GO" id="GO:0050524">
    <property type="term" value="F:coenzyme-B sulfoethylthiotransferase activity"/>
    <property type="evidence" value="ECO:0007669"/>
    <property type="project" value="UniProtKB-UniRule"/>
</dbReference>
<feature type="domain" description="Methyl-coenzyme M reductase alpha subunit C-terminal" evidence="12">
    <location>
        <begin position="321"/>
        <end position="447"/>
    </location>
</feature>
<evidence type="ECO:0000256" key="9">
    <source>
        <dbReference type="PIRNR" id="PIRNR000262"/>
    </source>
</evidence>
<dbReference type="SUPFAM" id="SSF48081">
    <property type="entry name" value="Methyl-coenzyme M reductase alpha and beta chain C-terminal domain"/>
    <property type="match status" value="1"/>
</dbReference>
<dbReference type="Pfam" id="PF02745">
    <property type="entry name" value="MCR_alpha_N"/>
    <property type="match status" value="1"/>
</dbReference>
<comment type="subunit">
    <text evidence="9">Hexamer of two alpha, two beta, and two gamma chains.</text>
</comment>
<dbReference type="EMBL" id="DRVT01000011">
    <property type="protein sequence ID" value="HHI48727.1"/>
    <property type="molecule type" value="Genomic_DNA"/>
</dbReference>
<dbReference type="InterPro" id="IPR015811">
    <property type="entry name" value="Me_CoM_Rdtase_asu_N_sub1"/>
</dbReference>
<comment type="function">
    <text evidence="9">Component of the methyl-coenzyme M reductase (MCR) I that catalyzes the reductive cleavage of methyl-coenzyme M (CoM-S-CH3 or 2-(methylthio)ethanesulfonate) using coenzyme B (CoB or 7-mercaptoheptanoylthreonine phosphate) as reductant which results in the production of methane and the mixed heterodisulfide of CoB and CoM (CoM-S-S-CoB). This is the final step in methanogenesis.</text>
</comment>
<comment type="pathway">
    <text evidence="1 9">One-carbon metabolism; methyl-coenzyme M reduction; methane from methyl-coenzyme M: step 1/1.</text>
</comment>
<dbReference type="PIRSF" id="PIRSF000262">
    <property type="entry name" value="MCR_alpha"/>
    <property type="match status" value="1"/>
</dbReference>
<dbReference type="Pfam" id="PF02249">
    <property type="entry name" value="MCR_alpha"/>
    <property type="match status" value="1"/>
</dbReference>
<protein>
    <recommendedName>
        <fullName evidence="9">Methyl-coenzyme M reductase subunit alpha</fullName>
        <ecNumber evidence="9">2.8.4.1</ecNumber>
    </recommendedName>
</protein>
<dbReference type="Gene3D" id="3.30.70.470">
    <property type="match status" value="1"/>
</dbReference>
<dbReference type="GO" id="GO:0015948">
    <property type="term" value="P:methanogenesis"/>
    <property type="evidence" value="ECO:0007669"/>
    <property type="project" value="UniProtKB-UniRule"/>
</dbReference>
<dbReference type="InterPro" id="IPR016212">
    <property type="entry name" value="Me_CoM_Rdtase_asu"/>
</dbReference>
<dbReference type="SUPFAM" id="SSF55088">
    <property type="entry name" value="Methyl-coenzyme M reductase subunits"/>
    <property type="match status" value="1"/>
</dbReference>
<keyword evidence="4" id="KW-0488">Methylation</keyword>
<dbReference type="Gene3D" id="1.20.840.10">
    <property type="entry name" value="Methyl-coenzyme M reductase, alpha/beta subunit, C-terminal"/>
    <property type="match status" value="1"/>
</dbReference>
<comment type="cofactor">
    <cofactor evidence="9">
        <name>coenzyme F430</name>
        <dbReference type="ChEBI" id="CHEBI:60540"/>
    </cofactor>
    <text evidence="9">Binds 2 coenzyme F430 non-covalently per MCR complex. Coenzyme F430 is a yellow nickel porphinoid. Methyl-coenzyme-M reductase is activated when the enzyme-bound coenzyme F430 is reduced to the Ni(I) oxidation state.</text>
</comment>
<feature type="modified residue" description="Pros-methylhistidine" evidence="11">
    <location>
        <position position="262"/>
    </location>
</feature>
<evidence type="ECO:0000256" key="11">
    <source>
        <dbReference type="PIRSR" id="PIRSR000262-2"/>
    </source>
</evidence>
<evidence type="ECO:0000313" key="14">
    <source>
        <dbReference type="EMBL" id="HHI48727.1"/>
    </source>
</evidence>
<reference evidence="14" key="1">
    <citation type="journal article" date="2020" name="mSystems">
        <title>Genome- and Community-Level Interaction Insights into Carbon Utilization and Element Cycling Functions of Hydrothermarchaeota in Hydrothermal Sediment.</title>
        <authorList>
            <person name="Zhou Z."/>
            <person name="Liu Y."/>
            <person name="Xu W."/>
            <person name="Pan J."/>
            <person name="Luo Z.H."/>
            <person name="Li M."/>
        </authorList>
    </citation>
    <scope>NUCLEOTIDE SEQUENCE [LARGE SCALE GENOMIC DNA]</scope>
    <source>
        <strain evidence="14">SpSt-1038</strain>
    </source>
</reference>
<comment type="similarity">
    <text evidence="2">Belongs to the methyl-coenzyme M reductase alpha subunit family.</text>
</comment>
<keyword evidence="5 9" id="KW-0533">Nickel</keyword>
<evidence type="ECO:0000256" key="10">
    <source>
        <dbReference type="PIRSR" id="PIRSR000262-1"/>
    </source>
</evidence>
<feature type="binding site" description="axial binding residue" evidence="10">
    <location>
        <position position="152"/>
    </location>
    <ligand>
        <name>coenzyme F430</name>
        <dbReference type="ChEBI" id="CHEBI:60540"/>
    </ligand>
    <ligandPart>
        <name>Ni</name>
        <dbReference type="ChEBI" id="CHEBI:28112"/>
    </ligandPart>
</feature>
<dbReference type="AlphaFoldDB" id="A0A7J3UXW8"/>
<keyword evidence="6 9" id="KW-0479">Metal-binding</keyword>
<evidence type="ECO:0000256" key="7">
    <source>
        <dbReference type="ARBA" id="ARBA00022994"/>
    </source>
</evidence>
<comment type="caution">
    <text evidence="14">The sequence shown here is derived from an EMBL/GenBank/DDBJ whole genome shotgun (WGS) entry which is preliminary data.</text>
</comment>
<evidence type="ECO:0000256" key="5">
    <source>
        <dbReference type="ARBA" id="ARBA00022596"/>
    </source>
</evidence>
<evidence type="ECO:0000256" key="6">
    <source>
        <dbReference type="ARBA" id="ARBA00022723"/>
    </source>
</evidence>
<comment type="catalytic activity">
    <reaction evidence="8">
        <text>coenzyme B + methyl-coenzyme M = methane + coenzyme M-coenzyme B heterodisulfide</text>
        <dbReference type="Rhea" id="RHEA:12532"/>
        <dbReference type="ChEBI" id="CHEBI:16183"/>
        <dbReference type="ChEBI" id="CHEBI:58286"/>
        <dbReference type="ChEBI" id="CHEBI:58411"/>
        <dbReference type="ChEBI" id="CHEBI:58596"/>
        <dbReference type="EC" id="2.8.4.1"/>
    </reaction>
    <physiologicalReaction direction="left-to-right" evidence="8">
        <dbReference type="Rhea" id="RHEA:12533"/>
    </physiologicalReaction>
</comment>
<name>A0A7J3UXW8_9CREN</name>
<dbReference type="GO" id="GO:0046872">
    <property type="term" value="F:metal ion binding"/>
    <property type="evidence" value="ECO:0007669"/>
    <property type="project" value="UniProtKB-UniRule"/>
</dbReference>
<accession>A0A7J3UXW8</accession>
<comment type="subunit">
    <text evidence="3">MCR is a hexamer of two alpha, two beta, and two gamma chains, forming a dimer of heterotrimers.</text>
</comment>
<evidence type="ECO:0000259" key="13">
    <source>
        <dbReference type="Pfam" id="PF02745"/>
    </source>
</evidence>
<evidence type="ECO:0000256" key="1">
    <source>
        <dbReference type="ARBA" id="ARBA00005149"/>
    </source>
</evidence>